<dbReference type="Proteomes" id="UP000010847">
    <property type="component" value="Chromosome"/>
</dbReference>
<sequence>MPSVGNRQGGWARILSGGLVIIDFAIAFWAYPHLGEKVPSHWNIAGQVDGYSSRFGGAFMLPFILLGIYLLFWVIPKIDPKKANYPAMSRVYWITALAVIFFMSLTHVGALGVGLGYLETLPRWYFSGIGLLFIVLGNYFGKIKFNYFFGIRTSWTLASEEVWYRTHRFAGPIWMVGGILLGILGFLPAQWVGPLFAAAMVLLVGVPILYSYVQFRKLSQ</sequence>
<feature type="transmembrane region" description="Helical" evidence="1">
    <location>
        <begin position="12"/>
        <end position="31"/>
    </location>
</feature>
<dbReference type="RefSeq" id="WP_006718434.1">
    <property type="nucleotide sequence ID" value="NZ_CP007032.1"/>
</dbReference>
<dbReference type="InterPro" id="IPR026272">
    <property type="entry name" value="SdpI"/>
</dbReference>
<dbReference type="PIRSF" id="PIRSF038959">
    <property type="entry name" value="SdpI"/>
    <property type="match status" value="1"/>
</dbReference>
<dbReference type="STRING" id="871968.DESME_14530"/>
<evidence type="ECO:0000259" key="2">
    <source>
        <dbReference type="Pfam" id="PF07853"/>
    </source>
</evidence>
<keyword evidence="4" id="KW-1185">Reference proteome</keyword>
<protein>
    <recommendedName>
        <fullName evidence="2">DUF1648 domain-containing protein</fullName>
    </recommendedName>
</protein>
<dbReference type="PANTHER" id="PTHR37810:SF5">
    <property type="entry name" value="IMMUNITY PROTEIN SDPI"/>
    <property type="match status" value="1"/>
</dbReference>
<keyword evidence="1" id="KW-1133">Transmembrane helix</keyword>
<feature type="transmembrane region" description="Helical" evidence="1">
    <location>
        <begin position="92"/>
        <end position="118"/>
    </location>
</feature>
<feature type="transmembrane region" description="Helical" evidence="1">
    <location>
        <begin position="51"/>
        <end position="72"/>
    </location>
</feature>
<reference evidence="3 4" key="1">
    <citation type="submission" date="2013-12" db="EMBL/GenBank/DDBJ databases">
        <authorList>
            <consortium name="DOE Joint Genome Institute"/>
            <person name="Smidt H."/>
            <person name="Huntemann M."/>
            <person name="Han J."/>
            <person name="Chen A."/>
            <person name="Kyrpides N."/>
            <person name="Mavromatis K."/>
            <person name="Markowitz V."/>
            <person name="Palaniappan K."/>
            <person name="Ivanova N."/>
            <person name="Schaumberg A."/>
            <person name="Pati A."/>
            <person name="Liolios K."/>
            <person name="Nordberg H.P."/>
            <person name="Cantor M.N."/>
            <person name="Hua S.X."/>
            <person name="Woyke T."/>
        </authorList>
    </citation>
    <scope>NUCLEOTIDE SEQUENCE [LARGE SCALE GENOMIC DNA]</scope>
    <source>
        <strain evidence="4">DSM 15288</strain>
    </source>
</reference>
<feature type="transmembrane region" description="Helical" evidence="1">
    <location>
        <begin position="124"/>
        <end position="141"/>
    </location>
</feature>
<dbReference type="OrthoDB" id="9808690at2"/>
<feature type="transmembrane region" description="Helical" evidence="1">
    <location>
        <begin position="169"/>
        <end position="189"/>
    </location>
</feature>
<keyword evidence="1" id="KW-0812">Transmembrane</keyword>
<dbReference type="AlphaFoldDB" id="W0EFX2"/>
<proteinExistence type="predicted"/>
<dbReference type="HOGENOM" id="CLU_093038_0_0_9"/>
<dbReference type="KEGG" id="dmt:DESME_14530"/>
<name>W0EFX2_9FIRM</name>
<keyword evidence="1" id="KW-0472">Membrane</keyword>
<dbReference type="eggNOG" id="COG5658">
    <property type="taxonomic scope" value="Bacteria"/>
</dbReference>
<feature type="domain" description="DUF1648" evidence="2">
    <location>
        <begin position="19"/>
        <end position="66"/>
    </location>
</feature>
<evidence type="ECO:0000256" key="1">
    <source>
        <dbReference type="SAM" id="Phobius"/>
    </source>
</evidence>
<gene>
    <name evidence="3" type="ORF">DESME_14530</name>
</gene>
<dbReference type="GO" id="GO:0009636">
    <property type="term" value="P:response to toxic substance"/>
    <property type="evidence" value="ECO:0007669"/>
    <property type="project" value="TreeGrafter"/>
</dbReference>
<dbReference type="Pfam" id="PF13630">
    <property type="entry name" value="SdpI"/>
    <property type="match status" value="1"/>
</dbReference>
<dbReference type="InterPro" id="IPR025962">
    <property type="entry name" value="SdpI/YhfL"/>
</dbReference>
<dbReference type="EMBL" id="CP007032">
    <property type="protein sequence ID" value="AHF08104.1"/>
    <property type="molecule type" value="Genomic_DNA"/>
</dbReference>
<dbReference type="Pfam" id="PF07853">
    <property type="entry name" value="DUF1648"/>
    <property type="match status" value="1"/>
</dbReference>
<evidence type="ECO:0000313" key="3">
    <source>
        <dbReference type="EMBL" id="AHF08104.1"/>
    </source>
</evidence>
<organism evidence="3 4">
    <name type="scientific">Desulfitobacterium metallireducens DSM 15288</name>
    <dbReference type="NCBI Taxonomy" id="871968"/>
    <lineage>
        <taxon>Bacteria</taxon>
        <taxon>Bacillati</taxon>
        <taxon>Bacillota</taxon>
        <taxon>Clostridia</taxon>
        <taxon>Eubacteriales</taxon>
        <taxon>Desulfitobacteriaceae</taxon>
        <taxon>Desulfitobacterium</taxon>
    </lineage>
</organism>
<feature type="transmembrane region" description="Helical" evidence="1">
    <location>
        <begin position="195"/>
        <end position="213"/>
    </location>
</feature>
<dbReference type="PANTHER" id="PTHR37810">
    <property type="entry name" value="IMMUNITY PROTEIN SDPI"/>
    <property type="match status" value="1"/>
</dbReference>
<dbReference type="InterPro" id="IPR012867">
    <property type="entry name" value="DUF1648"/>
</dbReference>
<evidence type="ECO:0000313" key="4">
    <source>
        <dbReference type="Proteomes" id="UP000010847"/>
    </source>
</evidence>
<accession>W0EFX2</accession>